<evidence type="ECO:0000256" key="2">
    <source>
        <dbReference type="ARBA" id="ARBA00022714"/>
    </source>
</evidence>
<dbReference type="PANTHER" id="PTHR43756:SF5">
    <property type="entry name" value="CHOLINE MONOOXYGENASE, CHLOROPLASTIC"/>
    <property type="match status" value="1"/>
</dbReference>
<evidence type="ECO:0000313" key="10">
    <source>
        <dbReference type="Proteomes" id="UP000241764"/>
    </source>
</evidence>
<dbReference type="InterPro" id="IPR017941">
    <property type="entry name" value="Rieske_2Fe-2S"/>
</dbReference>
<gene>
    <name evidence="9" type="ORF">CU103_24865</name>
</gene>
<dbReference type="EMBL" id="PGGM01000015">
    <property type="protein sequence ID" value="PSH60811.1"/>
    <property type="molecule type" value="Genomic_DNA"/>
</dbReference>
<keyword evidence="3" id="KW-0479">Metal-binding</keyword>
<dbReference type="InterPro" id="IPR036922">
    <property type="entry name" value="Rieske_2Fe-2S_sf"/>
</dbReference>
<dbReference type="SUPFAM" id="SSF50022">
    <property type="entry name" value="ISP domain"/>
    <property type="match status" value="1"/>
</dbReference>
<dbReference type="Proteomes" id="UP000241764">
    <property type="component" value="Unassembled WGS sequence"/>
</dbReference>
<keyword evidence="2" id="KW-0001">2Fe-2S</keyword>
<evidence type="ECO:0000256" key="6">
    <source>
        <dbReference type="ARBA" id="ARBA00023014"/>
    </source>
</evidence>
<protein>
    <submittedName>
        <fullName evidence="9">Rieske (2Fe-2S) protein</fullName>
    </submittedName>
</protein>
<sequence length="415" mass="47233">MNMHNDMLRLLESRKPGFSLQQPFYTDSDFFKLDMELIWYREWLFIGHDCELPKPGYFITVQVGDYPVVLIRDRQGKINAFHNSCRHRGSRICNTDKGAAAKLVCPYHQWTYELDGRLLFARQMADGFDKTRFGLKPICCESVGGYIFICLAKEPTDFAPVRALIEPYLLPHRLGESKIAFESTIVEKGNWKLVWENNRECYHCASNHPELCRTFPEAPTTGGIHPGEEDPETQALWSKCEALGMPSKFRVDPAGQYRATRVPLLDDAVSFTMTGKPAVRQNLSATVTADQIGSLVFNHYPTTWNHILGDHAVSFRVLPISATETAVTTKWLVNKDAVEGVDYDLAELTHVWTETNDQDRRIVEENAFGIRSPAYEPGPYSELHEGGVVQFVEWYASFMAPRLREHVRPQRAAVA</sequence>
<proteinExistence type="predicted"/>
<dbReference type="PROSITE" id="PS00570">
    <property type="entry name" value="RING_HYDROXYL_ALPHA"/>
    <property type="match status" value="1"/>
</dbReference>
<dbReference type="GO" id="GO:0005506">
    <property type="term" value="F:iron ion binding"/>
    <property type="evidence" value="ECO:0007669"/>
    <property type="project" value="InterPro"/>
</dbReference>
<dbReference type="PANTHER" id="PTHR43756">
    <property type="entry name" value="CHOLINE MONOOXYGENASE, CHLOROPLASTIC"/>
    <property type="match status" value="1"/>
</dbReference>
<comment type="caution">
    <text evidence="9">The sequence shown here is derived from an EMBL/GenBank/DDBJ whole genome shotgun (WGS) entry which is preliminary data.</text>
</comment>
<dbReference type="PRINTS" id="PR00090">
    <property type="entry name" value="RNGDIOXGNASE"/>
</dbReference>
<evidence type="ECO:0000259" key="8">
    <source>
        <dbReference type="PROSITE" id="PS51296"/>
    </source>
</evidence>
<dbReference type="AlphaFoldDB" id="A0A2P7B2X2"/>
<keyword evidence="7" id="KW-0520">NAD</keyword>
<evidence type="ECO:0000256" key="1">
    <source>
        <dbReference type="ARBA" id="ARBA00001962"/>
    </source>
</evidence>
<dbReference type="OrthoDB" id="7456916at2"/>
<name>A0A2P7B2X2_9HYPH</name>
<dbReference type="RefSeq" id="WP_106666720.1">
    <property type="nucleotide sequence ID" value="NZ_PGGM01000015.1"/>
</dbReference>
<dbReference type="Pfam" id="PF00355">
    <property type="entry name" value="Rieske"/>
    <property type="match status" value="1"/>
</dbReference>
<dbReference type="GO" id="GO:0051537">
    <property type="term" value="F:2 iron, 2 sulfur cluster binding"/>
    <property type="evidence" value="ECO:0007669"/>
    <property type="project" value="UniProtKB-KW"/>
</dbReference>
<dbReference type="InterPro" id="IPR015879">
    <property type="entry name" value="Ring_hydroxy_dOase_asu_C_dom"/>
</dbReference>
<dbReference type="CDD" id="cd03469">
    <property type="entry name" value="Rieske_RO_Alpha_N"/>
    <property type="match status" value="1"/>
</dbReference>
<accession>A0A2P7B2X2</accession>
<evidence type="ECO:0000256" key="3">
    <source>
        <dbReference type="ARBA" id="ARBA00022723"/>
    </source>
</evidence>
<dbReference type="InterPro" id="IPR001663">
    <property type="entry name" value="Rng_hydr_dOase-A"/>
</dbReference>
<evidence type="ECO:0000256" key="5">
    <source>
        <dbReference type="ARBA" id="ARBA00023004"/>
    </source>
</evidence>
<dbReference type="SUPFAM" id="SSF55961">
    <property type="entry name" value="Bet v1-like"/>
    <property type="match status" value="1"/>
</dbReference>
<comment type="cofactor">
    <cofactor evidence="1">
        <name>Fe cation</name>
        <dbReference type="ChEBI" id="CHEBI:24875"/>
    </cofactor>
</comment>
<evidence type="ECO:0000313" key="9">
    <source>
        <dbReference type="EMBL" id="PSH60811.1"/>
    </source>
</evidence>
<dbReference type="CDD" id="cd08884">
    <property type="entry name" value="RHO_alpha_C_GbcA-like"/>
    <property type="match status" value="1"/>
</dbReference>
<feature type="domain" description="Rieske" evidence="8">
    <location>
        <begin position="43"/>
        <end position="149"/>
    </location>
</feature>
<keyword evidence="5" id="KW-0408">Iron</keyword>
<dbReference type="PROSITE" id="PS51296">
    <property type="entry name" value="RIESKE"/>
    <property type="match status" value="1"/>
</dbReference>
<dbReference type="Gene3D" id="3.90.380.10">
    <property type="entry name" value="Naphthalene 1,2-dioxygenase Alpha Subunit, Chain A, domain 1"/>
    <property type="match status" value="1"/>
</dbReference>
<reference evidence="10" key="1">
    <citation type="submission" date="2017-11" db="EMBL/GenBank/DDBJ databases">
        <authorList>
            <person name="Kuznetsova I."/>
            <person name="Sazanova A."/>
            <person name="Chirak E."/>
            <person name="Safronova V."/>
            <person name="Willems A."/>
        </authorList>
    </citation>
    <scope>NUCLEOTIDE SEQUENCE [LARGE SCALE GENOMIC DNA]</scope>
    <source>
        <strain evidence="10">CCBAU 03422</strain>
    </source>
</reference>
<dbReference type="Pfam" id="PF00848">
    <property type="entry name" value="Ring_hydroxyl_A"/>
    <property type="match status" value="1"/>
</dbReference>
<evidence type="ECO:0000256" key="7">
    <source>
        <dbReference type="ARBA" id="ARBA00023027"/>
    </source>
</evidence>
<evidence type="ECO:0000256" key="4">
    <source>
        <dbReference type="ARBA" id="ARBA00023002"/>
    </source>
</evidence>
<keyword evidence="10" id="KW-1185">Reference proteome</keyword>
<dbReference type="GO" id="GO:0016491">
    <property type="term" value="F:oxidoreductase activity"/>
    <property type="evidence" value="ECO:0007669"/>
    <property type="project" value="UniProtKB-KW"/>
</dbReference>
<organism evidence="9 10">
    <name type="scientific">Phyllobacterium sophorae</name>
    <dbReference type="NCBI Taxonomy" id="1520277"/>
    <lineage>
        <taxon>Bacteria</taxon>
        <taxon>Pseudomonadati</taxon>
        <taxon>Pseudomonadota</taxon>
        <taxon>Alphaproteobacteria</taxon>
        <taxon>Hyphomicrobiales</taxon>
        <taxon>Phyllobacteriaceae</taxon>
        <taxon>Phyllobacterium</taxon>
    </lineage>
</organism>
<keyword evidence="6" id="KW-0411">Iron-sulfur</keyword>
<dbReference type="Gene3D" id="2.102.10.10">
    <property type="entry name" value="Rieske [2Fe-2S] iron-sulphur domain"/>
    <property type="match status" value="1"/>
</dbReference>
<dbReference type="InterPro" id="IPR015881">
    <property type="entry name" value="ARHD_Rieske_2Fe_2S"/>
</dbReference>
<keyword evidence="4" id="KW-0560">Oxidoreductase</keyword>